<keyword evidence="2" id="KW-1185">Reference proteome</keyword>
<organism evidence="1 2">
    <name type="scientific">Coffea canephora</name>
    <name type="common">Robusta coffee</name>
    <dbReference type="NCBI Taxonomy" id="49390"/>
    <lineage>
        <taxon>Eukaryota</taxon>
        <taxon>Viridiplantae</taxon>
        <taxon>Streptophyta</taxon>
        <taxon>Embryophyta</taxon>
        <taxon>Tracheophyta</taxon>
        <taxon>Spermatophyta</taxon>
        <taxon>Magnoliopsida</taxon>
        <taxon>eudicotyledons</taxon>
        <taxon>Gunneridae</taxon>
        <taxon>Pentapetalae</taxon>
        <taxon>asterids</taxon>
        <taxon>lamiids</taxon>
        <taxon>Gentianales</taxon>
        <taxon>Rubiaceae</taxon>
        <taxon>Ixoroideae</taxon>
        <taxon>Gardenieae complex</taxon>
        <taxon>Bertiereae - Coffeeae clade</taxon>
        <taxon>Coffeeae</taxon>
        <taxon>Coffea</taxon>
    </lineage>
</organism>
<dbReference type="EMBL" id="HG739152">
    <property type="protein sequence ID" value="CDP12582.1"/>
    <property type="molecule type" value="Genomic_DNA"/>
</dbReference>
<protein>
    <submittedName>
        <fullName evidence="1">Uncharacterized protein</fullName>
    </submittedName>
</protein>
<sequence length="161" mass="18311">MSWELFCVPFLLERYILKEAHLSHVTMLLLTMSRLRPVILTLWNEFEAIEGADIMANIAQNPVLICVRLRVTTDNYLSLSTQFSSVILVSPIVQEAGNLRTWFQANKSDLTQMVHERSYANPRVLVPPVASSRISQISFIAQATKFASLLLHSCWNYSLSL</sequence>
<gene>
    <name evidence="1" type="ORF">GSCOC_T00036244001</name>
</gene>
<accession>A0A068UWA7</accession>
<dbReference type="AlphaFoldDB" id="A0A068UWA7"/>
<dbReference type="Proteomes" id="UP000295252">
    <property type="component" value="Chromosome XI"/>
</dbReference>
<dbReference type="InterPro" id="IPR012340">
    <property type="entry name" value="NA-bd_OB-fold"/>
</dbReference>
<dbReference type="InParanoid" id="A0A068UWA7"/>
<evidence type="ECO:0000313" key="2">
    <source>
        <dbReference type="Proteomes" id="UP000295252"/>
    </source>
</evidence>
<evidence type="ECO:0000313" key="1">
    <source>
        <dbReference type="EMBL" id="CDP12582.1"/>
    </source>
</evidence>
<name>A0A068UWA7_COFCA</name>
<dbReference type="Gene3D" id="2.40.50.140">
    <property type="entry name" value="Nucleic acid-binding proteins"/>
    <property type="match status" value="1"/>
</dbReference>
<proteinExistence type="predicted"/>
<reference evidence="2" key="1">
    <citation type="journal article" date="2014" name="Science">
        <title>The coffee genome provides insight into the convergent evolution of caffeine biosynthesis.</title>
        <authorList>
            <person name="Denoeud F."/>
            <person name="Carretero-Paulet L."/>
            <person name="Dereeper A."/>
            <person name="Droc G."/>
            <person name="Guyot R."/>
            <person name="Pietrella M."/>
            <person name="Zheng C."/>
            <person name="Alberti A."/>
            <person name="Anthony F."/>
            <person name="Aprea G."/>
            <person name="Aury J.M."/>
            <person name="Bento P."/>
            <person name="Bernard M."/>
            <person name="Bocs S."/>
            <person name="Campa C."/>
            <person name="Cenci A."/>
            <person name="Combes M.C."/>
            <person name="Crouzillat D."/>
            <person name="Da Silva C."/>
            <person name="Daddiego L."/>
            <person name="De Bellis F."/>
            <person name="Dussert S."/>
            <person name="Garsmeur O."/>
            <person name="Gayraud T."/>
            <person name="Guignon V."/>
            <person name="Jahn K."/>
            <person name="Jamilloux V."/>
            <person name="Joet T."/>
            <person name="Labadie K."/>
            <person name="Lan T."/>
            <person name="Leclercq J."/>
            <person name="Lepelley M."/>
            <person name="Leroy T."/>
            <person name="Li L.T."/>
            <person name="Librado P."/>
            <person name="Lopez L."/>
            <person name="Munoz A."/>
            <person name="Noel B."/>
            <person name="Pallavicini A."/>
            <person name="Perrotta G."/>
            <person name="Poncet V."/>
            <person name="Pot D."/>
            <person name="Priyono X."/>
            <person name="Rigoreau M."/>
            <person name="Rouard M."/>
            <person name="Rozas J."/>
            <person name="Tranchant-Dubreuil C."/>
            <person name="VanBuren R."/>
            <person name="Zhang Q."/>
            <person name="Andrade A.C."/>
            <person name="Argout X."/>
            <person name="Bertrand B."/>
            <person name="de Kochko A."/>
            <person name="Graziosi G."/>
            <person name="Henry R.J."/>
            <person name="Jayarama X."/>
            <person name="Ming R."/>
            <person name="Nagai C."/>
            <person name="Rounsley S."/>
            <person name="Sankoff D."/>
            <person name="Giuliano G."/>
            <person name="Albert V.A."/>
            <person name="Wincker P."/>
            <person name="Lashermes P."/>
        </authorList>
    </citation>
    <scope>NUCLEOTIDE SEQUENCE [LARGE SCALE GENOMIC DNA]</scope>
    <source>
        <strain evidence="2">cv. DH200-94</strain>
    </source>
</reference>
<dbReference type="PhylomeDB" id="A0A068UWA7"/>
<dbReference type="Gramene" id="CDP12582">
    <property type="protein sequence ID" value="CDP12582"/>
    <property type="gene ID" value="GSCOC_T00036244001"/>
</dbReference>